<proteinExistence type="predicted"/>
<organism evidence="3 4">
    <name type="scientific">Phyllosticta paracitricarpa</name>
    <dbReference type="NCBI Taxonomy" id="2016321"/>
    <lineage>
        <taxon>Eukaryota</taxon>
        <taxon>Fungi</taxon>
        <taxon>Dikarya</taxon>
        <taxon>Ascomycota</taxon>
        <taxon>Pezizomycotina</taxon>
        <taxon>Dothideomycetes</taxon>
        <taxon>Dothideomycetes incertae sedis</taxon>
        <taxon>Botryosphaeriales</taxon>
        <taxon>Phyllostictaceae</taxon>
        <taxon>Phyllosticta</taxon>
    </lineage>
</organism>
<evidence type="ECO:0000313" key="3">
    <source>
        <dbReference type="EMBL" id="KAK7611427.1"/>
    </source>
</evidence>
<sequence>MVGVGGRWRRRTASKRRCVVAFVVLFCSSHLGAIWDPPEARPPQPIPLRHGPSLDDTARPRASSSVTTTAHLSTTRLSATFLQNQYSSFFLKALSVICLEKVCYEQRIRPHHDILTRRGVCR</sequence>
<evidence type="ECO:0000313" key="4">
    <source>
        <dbReference type="Proteomes" id="UP001367316"/>
    </source>
</evidence>
<dbReference type="Proteomes" id="UP001367316">
    <property type="component" value="Unassembled WGS sequence"/>
</dbReference>
<keyword evidence="4" id="KW-1185">Reference proteome</keyword>
<gene>
    <name evidence="3" type="ORF">JOL62DRAFT_603804</name>
</gene>
<keyword evidence="2" id="KW-0732">Signal</keyword>
<feature type="signal peptide" evidence="2">
    <location>
        <begin position="1"/>
        <end position="33"/>
    </location>
</feature>
<feature type="chain" id="PRO_5046341563" description="Secreted protein" evidence="2">
    <location>
        <begin position="34"/>
        <end position="122"/>
    </location>
</feature>
<evidence type="ECO:0000256" key="2">
    <source>
        <dbReference type="SAM" id="SignalP"/>
    </source>
</evidence>
<evidence type="ECO:0008006" key="5">
    <source>
        <dbReference type="Google" id="ProtNLM"/>
    </source>
</evidence>
<reference evidence="3 4" key="1">
    <citation type="submission" date="2024-04" db="EMBL/GenBank/DDBJ databases">
        <title>Phyllosticta paracitricarpa is synonymous to the EU quarantine fungus P. citricarpa based on phylogenomic analyses.</title>
        <authorList>
            <consortium name="Lawrence Berkeley National Laboratory"/>
            <person name="Van ingen-buijs V.A."/>
            <person name="Van westerhoven A.C."/>
            <person name="Haridas S."/>
            <person name="Skiadas P."/>
            <person name="Martin F."/>
            <person name="Groenewald J.Z."/>
            <person name="Crous P.W."/>
            <person name="Seidl M.F."/>
        </authorList>
    </citation>
    <scope>NUCLEOTIDE SEQUENCE [LARGE SCALE GENOMIC DNA]</scope>
    <source>
        <strain evidence="3 4">CBS 141358</strain>
    </source>
</reference>
<comment type="caution">
    <text evidence="3">The sequence shown here is derived from an EMBL/GenBank/DDBJ whole genome shotgun (WGS) entry which is preliminary data.</text>
</comment>
<dbReference type="EMBL" id="JBBPBF010000014">
    <property type="protein sequence ID" value="KAK7611427.1"/>
    <property type="molecule type" value="Genomic_DNA"/>
</dbReference>
<accession>A0ABR1NAF8</accession>
<name>A0ABR1NAF8_9PEZI</name>
<protein>
    <recommendedName>
        <fullName evidence="5">Secreted protein</fullName>
    </recommendedName>
</protein>
<feature type="region of interest" description="Disordered" evidence="1">
    <location>
        <begin position="38"/>
        <end position="66"/>
    </location>
</feature>
<evidence type="ECO:0000256" key="1">
    <source>
        <dbReference type="SAM" id="MobiDB-lite"/>
    </source>
</evidence>